<dbReference type="PROSITE" id="PS50885">
    <property type="entry name" value="HAMP"/>
    <property type="match status" value="1"/>
</dbReference>
<keyword evidence="3" id="KW-0597">Phosphoprotein</keyword>
<dbReference type="PANTHER" id="PTHR34220">
    <property type="entry name" value="SENSOR HISTIDINE KINASE YPDA"/>
    <property type="match status" value="1"/>
</dbReference>
<dbReference type="InterPro" id="IPR010559">
    <property type="entry name" value="Sig_transdc_His_kin_internal"/>
</dbReference>
<dbReference type="Pfam" id="PF06580">
    <property type="entry name" value="His_kinase"/>
    <property type="match status" value="1"/>
</dbReference>
<dbReference type="Pfam" id="PF00672">
    <property type="entry name" value="HAMP"/>
    <property type="match status" value="1"/>
</dbReference>
<evidence type="ECO:0000256" key="5">
    <source>
        <dbReference type="ARBA" id="ARBA00022777"/>
    </source>
</evidence>
<feature type="transmembrane region" description="Helical" evidence="7">
    <location>
        <begin position="12"/>
        <end position="34"/>
    </location>
</feature>
<dbReference type="InterPro" id="IPR036890">
    <property type="entry name" value="HATPase_C_sf"/>
</dbReference>
<dbReference type="Pfam" id="PF02518">
    <property type="entry name" value="HATPase_c"/>
    <property type="match status" value="1"/>
</dbReference>
<dbReference type="InterPro" id="IPR050640">
    <property type="entry name" value="Bact_2-comp_sensor_kinase"/>
</dbReference>
<evidence type="ECO:0000256" key="7">
    <source>
        <dbReference type="SAM" id="Phobius"/>
    </source>
</evidence>
<keyword evidence="2" id="KW-1003">Cell membrane</keyword>
<evidence type="ECO:0000256" key="6">
    <source>
        <dbReference type="ARBA" id="ARBA00023136"/>
    </source>
</evidence>
<evidence type="ECO:0000313" key="10">
    <source>
        <dbReference type="Proteomes" id="UP000551878"/>
    </source>
</evidence>
<dbReference type="SUPFAM" id="SSF55874">
    <property type="entry name" value="ATPase domain of HSP90 chaperone/DNA topoisomerase II/histidine kinase"/>
    <property type="match status" value="1"/>
</dbReference>
<dbReference type="SMART" id="SM00304">
    <property type="entry name" value="HAMP"/>
    <property type="match status" value="1"/>
</dbReference>
<dbReference type="Proteomes" id="UP000551878">
    <property type="component" value="Unassembled WGS sequence"/>
</dbReference>
<dbReference type="InterPro" id="IPR003594">
    <property type="entry name" value="HATPase_dom"/>
</dbReference>
<evidence type="ECO:0000256" key="3">
    <source>
        <dbReference type="ARBA" id="ARBA00022553"/>
    </source>
</evidence>
<dbReference type="SUPFAM" id="SSF158472">
    <property type="entry name" value="HAMP domain-like"/>
    <property type="match status" value="1"/>
</dbReference>
<sequence>MKKNVINWKLKNKMLFSFIIVALIPVIVLGIYSYNVASNSIQEKSSIHGETISKDINERFHSLMLEAAMVTRHVIGDYELERILRKDYEMYDFPMYEKTQDIKQYQYYFNHLMNIYTSIDHLLLKPMNQPLTIGHSNRQNTFFTNQNQNHEQKWYQDTIDADGYWVYTDLHLEESMESSPEVISISRLIKDSANQQPLAIMKIMLESKTFQDVLDEKEAESDFTFVAFDEKGQAIAKSDGFPLDDAQRVKDTSEEITYDDSTYLVMNHLSTDTSWEVYALADQSLLLNELQPIKRGLTYILILTVVVAAAVAYILSSGLVRPIQHLKDSMNKVAYGKWKHLKVHEGPDEIGELAKHYNEMLMTLEDHVNLIVEKERQKKDLEFKSLKSQINPHFLYNTLNTIKWCIYLEDRELADEMISSLIYVFKFISKRKDDMIPIKEEKEFLQQYLRIMEIRYDHEFEVNWNFDAGIDGYEIPVMILQPLVENAIVHGLEKESGPKKIWLNGQLNENGIHIVVEDNGIGQPLKDQHNKGLKFSSVGLKNVKNRLQLIYHQDFDYQVDSKRDVGTRVEISFPAIEKENCYEGDHDHESIIS</sequence>
<dbReference type="InterPro" id="IPR003660">
    <property type="entry name" value="HAMP_dom"/>
</dbReference>
<keyword evidence="7" id="KW-0812">Transmembrane</keyword>
<comment type="caution">
    <text evidence="9">The sequence shown here is derived from an EMBL/GenBank/DDBJ whole genome shotgun (WGS) entry which is preliminary data.</text>
</comment>
<dbReference type="Gene3D" id="6.10.340.10">
    <property type="match status" value="1"/>
</dbReference>
<accession>A0A840QRB4</accession>
<dbReference type="CDD" id="cd06225">
    <property type="entry name" value="HAMP"/>
    <property type="match status" value="1"/>
</dbReference>
<keyword evidence="10" id="KW-1185">Reference proteome</keyword>
<comment type="subcellular location">
    <subcellularLocation>
        <location evidence="1">Cell membrane</location>
        <topology evidence="1">Multi-pass membrane protein</topology>
    </subcellularLocation>
</comment>
<evidence type="ECO:0000256" key="2">
    <source>
        <dbReference type="ARBA" id="ARBA00022475"/>
    </source>
</evidence>
<evidence type="ECO:0000256" key="4">
    <source>
        <dbReference type="ARBA" id="ARBA00022679"/>
    </source>
</evidence>
<evidence type="ECO:0000259" key="8">
    <source>
        <dbReference type="PROSITE" id="PS50885"/>
    </source>
</evidence>
<dbReference type="GO" id="GO:0005886">
    <property type="term" value="C:plasma membrane"/>
    <property type="evidence" value="ECO:0007669"/>
    <property type="project" value="UniProtKB-SubCell"/>
</dbReference>
<evidence type="ECO:0000256" key="1">
    <source>
        <dbReference type="ARBA" id="ARBA00004651"/>
    </source>
</evidence>
<feature type="transmembrane region" description="Helical" evidence="7">
    <location>
        <begin position="297"/>
        <end position="320"/>
    </location>
</feature>
<organism evidence="9 10">
    <name type="scientific">Texcoconibacillus texcoconensis</name>
    <dbReference type="NCBI Taxonomy" id="1095777"/>
    <lineage>
        <taxon>Bacteria</taxon>
        <taxon>Bacillati</taxon>
        <taxon>Bacillota</taxon>
        <taxon>Bacilli</taxon>
        <taxon>Bacillales</taxon>
        <taxon>Bacillaceae</taxon>
        <taxon>Texcoconibacillus</taxon>
    </lineage>
</organism>
<gene>
    <name evidence="9" type="ORF">HNQ41_002080</name>
</gene>
<evidence type="ECO:0000313" key="9">
    <source>
        <dbReference type="EMBL" id="MBB5173890.1"/>
    </source>
</evidence>
<protein>
    <submittedName>
        <fullName evidence="9">Two-component system sensor histidine kinase YesM</fullName>
        <ecNumber evidence="9">2.7.13.3</ecNumber>
    </submittedName>
</protein>
<reference evidence="9 10" key="1">
    <citation type="submission" date="2020-08" db="EMBL/GenBank/DDBJ databases">
        <title>Genomic Encyclopedia of Type Strains, Phase IV (KMG-IV): sequencing the most valuable type-strain genomes for metagenomic binning, comparative biology and taxonomic classification.</title>
        <authorList>
            <person name="Goeker M."/>
        </authorList>
    </citation>
    <scope>NUCLEOTIDE SEQUENCE [LARGE SCALE GENOMIC DNA]</scope>
    <source>
        <strain evidence="9 10">DSM 24696</strain>
    </source>
</reference>
<keyword evidence="6 7" id="KW-0472">Membrane</keyword>
<keyword evidence="7" id="KW-1133">Transmembrane helix</keyword>
<dbReference type="AlphaFoldDB" id="A0A840QRB4"/>
<keyword evidence="5 9" id="KW-0418">Kinase</keyword>
<dbReference type="EC" id="2.7.13.3" evidence="9"/>
<dbReference type="PANTHER" id="PTHR34220:SF7">
    <property type="entry name" value="SENSOR HISTIDINE KINASE YPDA"/>
    <property type="match status" value="1"/>
</dbReference>
<feature type="domain" description="HAMP" evidence="8">
    <location>
        <begin position="317"/>
        <end position="369"/>
    </location>
</feature>
<dbReference type="RefSeq" id="WP_184664323.1">
    <property type="nucleotide sequence ID" value="NZ_JACHHB010000008.1"/>
</dbReference>
<dbReference type="Gene3D" id="3.30.565.10">
    <property type="entry name" value="Histidine kinase-like ATPase, C-terminal domain"/>
    <property type="match status" value="1"/>
</dbReference>
<name>A0A840QRB4_9BACI</name>
<keyword evidence="4 9" id="KW-0808">Transferase</keyword>
<proteinExistence type="predicted"/>
<dbReference type="GO" id="GO:0000155">
    <property type="term" value="F:phosphorelay sensor kinase activity"/>
    <property type="evidence" value="ECO:0007669"/>
    <property type="project" value="InterPro"/>
</dbReference>
<dbReference type="EMBL" id="JACHHB010000008">
    <property type="protein sequence ID" value="MBB5173890.1"/>
    <property type="molecule type" value="Genomic_DNA"/>
</dbReference>